<keyword evidence="2" id="KW-1185">Reference proteome</keyword>
<sequence length="151" mass="17351">MITRTSVHAHRVRLPDCDFVESSKNLYLHFSSKHSNSAISFDYDTCITIYLDKQRRYFVLQEKEEGTLFILNNWVELHGNLINLICIGESATIGFSYDLQVNNRVSSVILKSFTEFVPAWVEHSPLKRFLVVPSDFAGSCGMLTVELCIRR</sequence>
<protein>
    <submittedName>
        <fullName evidence="1">Uncharacterized protein</fullName>
    </submittedName>
</protein>
<organism evidence="1 2">
    <name type="scientific">Vaccinium darrowii</name>
    <dbReference type="NCBI Taxonomy" id="229202"/>
    <lineage>
        <taxon>Eukaryota</taxon>
        <taxon>Viridiplantae</taxon>
        <taxon>Streptophyta</taxon>
        <taxon>Embryophyta</taxon>
        <taxon>Tracheophyta</taxon>
        <taxon>Spermatophyta</taxon>
        <taxon>Magnoliopsida</taxon>
        <taxon>eudicotyledons</taxon>
        <taxon>Gunneridae</taxon>
        <taxon>Pentapetalae</taxon>
        <taxon>asterids</taxon>
        <taxon>Ericales</taxon>
        <taxon>Ericaceae</taxon>
        <taxon>Vaccinioideae</taxon>
        <taxon>Vaccinieae</taxon>
        <taxon>Vaccinium</taxon>
    </lineage>
</organism>
<proteinExistence type="predicted"/>
<dbReference type="EMBL" id="CM037158">
    <property type="protein sequence ID" value="KAH7851861.1"/>
    <property type="molecule type" value="Genomic_DNA"/>
</dbReference>
<gene>
    <name evidence="1" type="ORF">Vadar_017476</name>
</gene>
<comment type="caution">
    <text evidence="1">The sequence shown here is derived from an EMBL/GenBank/DDBJ whole genome shotgun (WGS) entry which is preliminary data.</text>
</comment>
<evidence type="ECO:0000313" key="1">
    <source>
        <dbReference type="EMBL" id="KAH7851861.1"/>
    </source>
</evidence>
<accession>A0ACB7YE35</accession>
<evidence type="ECO:0000313" key="2">
    <source>
        <dbReference type="Proteomes" id="UP000828048"/>
    </source>
</evidence>
<dbReference type="Proteomes" id="UP000828048">
    <property type="component" value="Chromosome 8"/>
</dbReference>
<reference evidence="1 2" key="1">
    <citation type="journal article" date="2021" name="Hortic Res">
        <title>High-quality reference genome and annotation aids understanding of berry development for evergreen blueberry (Vaccinium darrowii).</title>
        <authorList>
            <person name="Yu J."/>
            <person name="Hulse-Kemp A.M."/>
            <person name="Babiker E."/>
            <person name="Staton M."/>
        </authorList>
    </citation>
    <scope>NUCLEOTIDE SEQUENCE [LARGE SCALE GENOMIC DNA]</scope>
    <source>
        <strain evidence="2">cv. NJ 8807/NJ 8810</strain>
        <tissue evidence="1">Young leaf</tissue>
    </source>
</reference>
<name>A0ACB7YE35_9ERIC</name>